<feature type="domain" description="Acyl-ACP thioesterase N-terminal hotdog" evidence="7">
    <location>
        <begin position="73"/>
        <end position="146"/>
    </location>
</feature>
<evidence type="ECO:0000313" key="9">
    <source>
        <dbReference type="Proteomes" id="UP001472677"/>
    </source>
</evidence>
<keyword evidence="6" id="KW-0275">Fatty acid biosynthesis</keyword>
<evidence type="ECO:0000256" key="4">
    <source>
        <dbReference type="ARBA" id="ARBA00022640"/>
    </source>
</evidence>
<dbReference type="SUPFAM" id="SSF54637">
    <property type="entry name" value="Thioesterase/thiol ester dehydrase-isomerase"/>
    <property type="match status" value="1"/>
</dbReference>
<name>A0ABR2CXM5_9ROSI</name>
<evidence type="ECO:0000256" key="6">
    <source>
        <dbReference type="RuleBase" id="RU363096"/>
    </source>
</evidence>
<dbReference type="PANTHER" id="PTHR31727:SF9">
    <property type="entry name" value="ACYL-[ACYL-CARRIER-PROTEIN] HYDROLASE"/>
    <property type="match status" value="1"/>
</dbReference>
<keyword evidence="9" id="KW-1185">Reference proteome</keyword>
<keyword evidence="5" id="KW-0809">Transit peptide</keyword>
<keyword evidence="3 6" id="KW-0150">Chloroplast</keyword>
<sequence length="146" mass="16454">MLAFRAEPTFPMLPSLSSKTSILRYGGNNKNHHMGVKYPKCTKSISNYNMRGGKPDPDKIHDILGGRMVEEDLVFQQELMVRSSDIDSGRKLSIVALSNYMQDTLVNHVESIGLLSDGFATPEMSKRDLAWVIYKMGIAIHCYPCW</sequence>
<dbReference type="InterPro" id="IPR002864">
    <property type="entry name" value="Acyl-ACP_thioesterase_NHD"/>
</dbReference>
<evidence type="ECO:0000256" key="3">
    <source>
        <dbReference type="ARBA" id="ARBA00022528"/>
    </source>
</evidence>
<evidence type="ECO:0000256" key="5">
    <source>
        <dbReference type="ARBA" id="ARBA00022946"/>
    </source>
</evidence>
<dbReference type="InterPro" id="IPR045023">
    <property type="entry name" value="FATA/B"/>
</dbReference>
<keyword evidence="6" id="KW-0378">Hydrolase</keyword>
<keyword evidence="6" id="KW-0444">Lipid biosynthesis</keyword>
<comment type="function">
    <text evidence="6">Plays an essential role in chain termination during de novo fatty acid synthesis.</text>
</comment>
<dbReference type="Gene3D" id="3.10.129.10">
    <property type="entry name" value="Hotdog Thioesterase"/>
    <property type="match status" value="1"/>
</dbReference>
<protein>
    <recommendedName>
        <fullName evidence="6">Acyl-[acyl-carrier-protein] hydrolase</fullName>
        <ecNumber evidence="6">3.1.2.-</ecNumber>
    </recommendedName>
</protein>
<evidence type="ECO:0000256" key="2">
    <source>
        <dbReference type="ARBA" id="ARBA00006500"/>
    </source>
</evidence>
<dbReference type="EMBL" id="JBBPBM010000041">
    <property type="protein sequence ID" value="KAK8524986.1"/>
    <property type="molecule type" value="Genomic_DNA"/>
</dbReference>
<accession>A0ABR2CXM5</accession>
<evidence type="ECO:0000313" key="8">
    <source>
        <dbReference type="EMBL" id="KAK8524986.1"/>
    </source>
</evidence>
<gene>
    <name evidence="8" type="ORF">V6N12_029836</name>
</gene>
<reference evidence="8 9" key="1">
    <citation type="journal article" date="2024" name="G3 (Bethesda)">
        <title>Genome assembly of Hibiscus sabdariffa L. provides insights into metabolisms of medicinal natural products.</title>
        <authorList>
            <person name="Kim T."/>
        </authorList>
    </citation>
    <scope>NUCLEOTIDE SEQUENCE [LARGE SCALE GENOMIC DNA]</scope>
    <source>
        <strain evidence="8">TK-2024</strain>
        <tissue evidence="8">Old leaves</tissue>
    </source>
</reference>
<keyword evidence="6" id="KW-0276">Fatty acid metabolism</keyword>
<dbReference type="EC" id="3.1.2.-" evidence="6"/>
<proteinExistence type="inferred from homology"/>
<comment type="similarity">
    <text evidence="2 6">Belongs to the acyl-ACP thioesterase family.</text>
</comment>
<evidence type="ECO:0000256" key="1">
    <source>
        <dbReference type="ARBA" id="ARBA00004229"/>
    </source>
</evidence>
<dbReference type="Proteomes" id="UP001472677">
    <property type="component" value="Unassembled WGS sequence"/>
</dbReference>
<dbReference type="PANTHER" id="PTHR31727">
    <property type="entry name" value="OLEOYL-ACYL CARRIER PROTEIN THIOESTERASE 1, CHLOROPLASTIC"/>
    <property type="match status" value="1"/>
</dbReference>
<dbReference type="Pfam" id="PF01643">
    <property type="entry name" value="Acyl-ACP_TE"/>
    <property type="match status" value="1"/>
</dbReference>
<evidence type="ECO:0000259" key="7">
    <source>
        <dbReference type="Pfam" id="PF01643"/>
    </source>
</evidence>
<comment type="caution">
    <text evidence="8">The sequence shown here is derived from an EMBL/GenBank/DDBJ whole genome shotgun (WGS) entry which is preliminary data.</text>
</comment>
<organism evidence="8 9">
    <name type="scientific">Hibiscus sabdariffa</name>
    <name type="common">roselle</name>
    <dbReference type="NCBI Taxonomy" id="183260"/>
    <lineage>
        <taxon>Eukaryota</taxon>
        <taxon>Viridiplantae</taxon>
        <taxon>Streptophyta</taxon>
        <taxon>Embryophyta</taxon>
        <taxon>Tracheophyta</taxon>
        <taxon>Spermatophyta</taxon>
        <taxon>Magnoliopsida</taxon>
        <taxon>eudicotyledons</taxon>
        <taxon>Gunneridae</taxon>
        <taxon>Pentapetalae</taxon>
        <taxon>rosids</taxon>
        <taxon>malvids</taxon>
        <taxon>Malvales</taxon>
        <taxon>Malvaceae</taxon>
        <taxon>Malvoideae</taxon>
        <taxon>Hibiscus</taxon>
    </lineage>
</organism>
<comment type="subcellular location">
    <subcellularLocation>
        <location evidence="1 6">Plastid</location>
        <location evidence="1 6">Chloroplast</location>
    </subcellularLocation>
</comment>
<keyword evidence="4 6" id="KW-0934">Plastid</keyword>
<keyword evidence="6" id="KW-0443">Lipid metabolism</keyword>
<dbReference type="InterPro" id="IPR029069">
    <property type="entry name" value="HotDog_dom_sf"/>
</dbReference>